<evidence type="ECO:0000313" key="6">
    <source>
        <dbReference type="EMBL" id="TXB65937.1"/>
    </source>
</evidence>
<evidence type="ECO:0000256" key="4">
    <source>
        <dbReference type="SAM" id="SignalP"/>
    </source>
</evidence>
<comment type="caution">
    <text evidence="6">The sequence shown here is derived from an EMBL/GenBank/DDBJ whole genome shotgun (WGS) entry which is preliminary data.</text>
</comment>
<dbReference type="InterPro" id="IPR052016">
    <property type="entry name" value="Bact_Sigma-Reg"/>
</dbReference>
<dbReference type="RefSeq" id="WP_147099252.1">
    <property type="nucleotide sequence ID" value="NZ_VOOS01000002.1"/>
</dbReference>
<keyword evidence="1" id="KW-0378">Hydrolase</keyword>
<feature type="signal peptide" evidence="4">
    <location>
        <begin position="1"/>
        <end position="24"/>
    </location>
</feature>
<evidence type="ECO:0000256" key="3">
    <source>
        <dbReference type="SAM" id="Phobius"/>
    </source>
</evidence>
<dbReference type="Proteomes" id="UP000321721">
    <property type="component" value="Unassembled WGS sequence"/>
</dbReference>
<accession>A0A5C6RV10</accession>
<keyword evidence="7" id="KW-1185">Reference proteome</keyword>
<evidence type="ECO:0000256" key="2">
    <source>
        <dbReference type="SAM" id="Coils"/>
    </source>
</evidence>
<keyword evidence="3" id="KW-1133">Transmembrane helix</keyword>
<dbReference type="OrthoDB" id="1119265at2"/>
<keyword evidence="3" id="KW-0812">Transmembrane</keyword>
<gene>
    <name evidence="6" type="ORF">FRY74_05040</name>
</gene>
<dbReference type="AlphaFoldDB" id="A0A5C6RV10"/>
<feature type="domain" description="PPM-type phosphatase" evidence="5">
    <location>
        <begin position="470"/>
        <end position="683"/>
    </location>
</feature>
<feature type="transmembrane region" description="Helical" evidence="3">
    <location>
        <begin position="369"/>
        <end position="388"/>
    </location>
</feature>
<dbReference type="Gene3D" id="3.60.40.10">
    <property type="entry name" value="PPM-type phosphatase domain"/>
    <property type="match status" value="1"/>
</dbReference>
<keyword evidence="4" id="KW-0732">Signal</keyword>
<keyword evidence="3" id="KW-0472">Membrane</keyword>
<dbReference type="PANTHER" id="PTHR43156">
    <property type="entry name" value="STAGE II SPORULATION PROTEIN E-RELATED"/>
    <property type="match status" value="1"/>
</dbReference>
<name>A0A5C6RV10_9FLAO</name>
<feature type="coiled-coil region" evidence="2">
    <location>
        <begin position="332"/>
        <end position="408"/>
    </location>
</feature>
<keyword evidence="2" id="KW-0175">Coiled coil</keyword>
<evidence type="ECO:0000313" key="7">
    <source>
        <dbReference type="Proteomes" id="UP000321721"/>
    </source>
</evidence>
<reference evidence="6 7" key="1">
    <citation type="submission" date="2019-08" db="EMBL/GenBank/DDBJ databases">
        <title>Genome of Vicingus serpentipes NCIMB 15042.</title>
        <authorList>
            <person name="Bowman J.P."/>
        </authorList>
    </citation>
    <scope>NUCLEOTIDE SEQUENCE [LARGE SCALE GENOMIC DNA]</scope>
    <source>
        <strain evidence="6 7">NCIMB 15042</strain>
    </source>
</reference>
<sequence length="683" mass="77793">MLKKLFRVITVLLLVLFISNNAYSNRKDTLITFTGKVYENKIDTDKKITYKNAIFKLVKTSVDFFVSNTADKTVVNCYLGNKIIYSDTVKADGVFSIPLNYEKQYRVEFVKENYYVSSVSINTKGVPQRLYKKGFLINTELDVIKKHPKQEQFDFDMMKIAFNDKRAEFLVDEAHSQYVQEELEAIRINVTKAVAIDKEVNRLSEETRLKYTNILETEKVKANQERARIIKNANHIADSILNYAQTKSQEIEQFASRQFIPTNSSAKKDSLKSNSNIDFSDGADMGLIMSGSIELGTKKDQVENARKSLELAKLKATTKMDSLLIIEREAKILAAENAILIAEQKLKDAEKEISAQNAELEMEKMLKNIMIFGLLGLIVLAIVFFRIIKQKKKDNKIIMQQKLEVEEQHKEITDSINYAERIQAAVLTSKDEWNKISKEHFVLFKPRDIVSGDFFWAHHNEEKNISIWATADCTGHGVPGAFMSMLGIGFLNEIVIENGIVKPNEILNELRSKIIKALVKNKADIEQKDGMDISLCILDKNTNTLEFSGANNSIWILKNHADLSSEEIENSKTIIHPTNEKAIIEIKADKQPVGAYVENIKPFNSSYVKLNKDDVVISFTDGYPDQFGGIKGKKLKYKPFKQFFLDNSSHSLENLKLNLEHSFNDWKGDLEQIDDVCVVAVKV</sequence>
<dbReference type="Pfam" id="PF07228">
    <property type="entry name" value="SpoIIE"/>
    <property type="match status" value="1"/>
</dbReference>
<dbReference type="InterPro" id="IPR001932">
    <property type="entry name" value="PPM-type_phosphatase-like_dom"/>
</dbReference>
<dbReference type="PANTHER" id="PTHR43156:SF9">
    <property type="entry name" value="HAMP DOMAIN-CONTAINING PROTEIN"/>
    <property type="match status" value="1"/>
</dbReference>
<evidence type="ECO:0000256" key="1">
    <source>
        <dbReference type="ARBA" id="ARBA00022801"/>
    </source>
</evidence>
<evidence type="ECO:0000259" key="5">
    <source>
        <dbReference type="Pfam" id="PF07228"/>
    </source>
</evidence>
<dbReference type="InterPro" id="IPR036457">
    <property type="entry name" value="PPM-type-like_dom_sf"/>
</dbReference>
<dbReference type="GO" id="GO:0016791">
    <property type="term" value="F:phosphatase activity"/>
    <property type="evidence" value="ECO:0007669"/>
    <property type="project" value="TreeGrafter"/>
</dbReference>
<protein>
    <submittedName>
        <fullName evidence="6">SpoIIE family protein phosphatase</fullName>
    </submittedName>
</protein>
<feature type="chain" id="PRO_5023145586" evidence="4">
    <location>
        <begin position="25"/>
        <end position="683"/>
    </location>
</feature>
<organism evidence="6 7">
    <name type="scientific">Vicingus serpentipes</name>
    <dbReference type="NCBI Taxonomy" id="1926625"/>
    <lineage>
        <taxon>Bacteria</taxon>
        <taxon>Pseudomonadati</taxon>
        <taxon>Bacteroidota</taxon>
        <taxon>Flavobacteriia</taxon>
        <taxon>Flavobacteriales</taxon>
        <taxon>Vicingaceae</taxon>
        <taxon>Vicingus</taxon>
    </lineage>
</organism>
<proteinExistence type="predicted"/>
<dbReference type="EMBL" id="VOOS01000002">
    <property type="protein sequence ID" value="TXB65937.1"/>
    <property type="molecule type" value="Genomic_DNA"/>
</dbReference>